<dbReference type="Pfam" id="PF02089">
    <property type="entry name" value="Palm_thioest"/>
    <property type="match status" value="1"/>
</dbReference>
<dbReference type="SUPFAM" id="SSF53474">
    <property type="entry name" value="alpha/beta-Hydrolases"/>
    <property type="match status" value="1"/>
</dbReference>
<gene>
    <name evidence="1" type="ORF">EPA86_16245</name>
</gene>
<keyword evidence="2" id="KW-1185">Reference proteome</keyword>
<dbReference type="AlphaFoldDB" id="A0A502KQK2"/>
<dbReference type="EMBL" id="SAWY01000040">
    <property type="protein sequence ID" value="TPH12599.1"/>
    <property type="molecule type" value="Genomic_DNA"/>
</dbReference>
<comment type="caution">
    <text evidence="1">The sequence shown here is derived from an EMBL/GenBank/DDBJ whole genome shotgun (WGS) entry which is preliminary data.</text>
</comment>
<sequence>MSESCIVQQNKNASVILLHGLARSEISLRKLEAILQQQGYHTVNYNYPSTKFSVEKLAEDAISQALSQCRKDNIIHFVTHSMGGILVRQYLSQHNIENLGRVVMLGPPNQGSQVVDFLKNISMFKLINGPASVQLGTAEIGLPKRLGAVNFEVGIIAGTRSVNPFLSTMLPKPDDGKVSVENTKIDGMADHITLPVTHPFMMRNDKVIEQVLSFLQQGKFVHEETI</sequence>
<dbReference type="GO" id="GO:0016787">
    <property type="term" value="F:hydrolase activity"/>
    <property type="evidence" value="ECO:0007669"/>
    <property type="project" value="UniProtKB-KW"/>
</dbReference>
<reference evidence="1 2" key="1">
    <citation type="submission" date="2019-01" db="EMBL/GenBank/DDBJ databases">
        <title>Litorilituus lipolytica sp. nov., isolated from intertidal sand of the Yellow Sea in China.</title>
        <authorList>
            <person name="Liu A."/>
        </authorList>
    </citation>
    <scope>NUCLEOTIDE SEQUENCE [LARGE SCALE GENOMIC DNA]</scope>
    <source>
        <strain evidence="1 2">RZ04</strain>
    </source>
</reference>
<accession>A0A502KQK2</accession>
<dbReference type="Proteomes" id="UP000315303">
    <property type="component" value="Unassembled WGS sequence"/>
</dbReference>
<evidence type="ECO:0000313" key="2">
    <source>
        <dbReference type="Proteomes" id="UP000315303"/>
    </source>
</evidence>
<dbReference type="PANTHER" id="PTHR37946:SF1">
    <property type="entry name" value="SLL1969 PROTEIN"/>
    <property type="match status" value="1"/>
</dbReference>
<organism evidence="1 2">
    <name type="scientific">Litorilituus lipolyticus</name>
    <dbReference type="NCBI Taxonomy" id="2491017"/>
    <lineage>
        <taxon>Bacteria</taxon>
        <taxon>Pseudomonadati</taxon>
        <taxon>Pseudomonadota</taxon>
        <taxon>Gammaproteobacteria</taxon>
        <taxon>Alteromonadales</taxon>
        <taxon>Colwelliaceae</taxon>
        <taxon>Litorilituus</taxon>
    </lineage>
</organism>
<dbReference type="Gene3D" id="3.40.50.1820">
    <property type="entry name" value="alpha/beta hydrolase"/>
    <property type="match status" value="1"/>
</dbReference>
<name>A0A502KQK2_9GAMM</name>
<proteinExistence type="predicted"/>
<dbReference type="OrthoDB" id="556502at2"/>
<evidence type="ECO:0000313" key="1">
    <source>
        <dbReference type="EMBL" id="TPH12599.1"/>
    </source>
</evidence>
<dbReference type="InterPro" id="IPR029058">
    <property type="entry name" value="AB_hydrolase_fold"/>
</dbReference>
<dbReference type="PANTHER" id="PTHR37946">
    <property type="entry name" value="SLL1969 PROTEIN"/>
    <property type="match status" value="1"/>
</dbReference>
<protein>
    <submittedName>
        <fullName evidence="1">Alpha/beta hydrolase</fullName>
    </submittedName>
</protein>
<keyword evidence="1" id="KW-0378">Hydrolase</keyword>